<keyword evidence="3" id="KW-0862">Zinc</keyword>
<dbReference type="PANTHER" id="PTHR31973:SF190">
    <property type="entry name" value="MULE TRANSPOSASE DOMAIN-CONTAINING PROTEIN"/>
    <property type="match status" value="1"/>
</dbReference>
<dbReference type="SMART" id="SM00575">
    <property type="entry name" value="ZnF_PMZ"/>
    <property type="match status" value="1"/>
</dbReference>
<organism evidence="7 8">
    <name type="scientific">Lactuca sativa</name>
    <name type="common">Garden lettuce</name>
    <dbReference type="NCBI Taxonomy" id="4236"/>
    <lineage>
        <taxon>Eukaryota</taxon>
        <taxon>Viridiplantae</taxon>
        <taxon>Streptophyta</taxon>
        <taxon>Embryophyta</taxon>
        <taxon>Tracheophyta</taxon>
        <taxon>Spermatophyta</taxon>
        <taxon>Magnoliopsida</taxon>
        <taxon>eudicotyledons</taxon>
        <taxon>Gunneridae</taxon>
        <taxon>Pentapetalae</taxon>
        <taxon>asterids</taxon>
        <taxon>campanulids</taxon>
        <taxon>Asterales</taxon>
        <taxon>Asteraceae</taxon>
        <taxon>Cichorioideae</taxon>
        <taxon>Cichorieae</taxon>
        <taxon>Lactucinae</taxon>
        <taxon>Lactuca</taxon>
    </lineage>
</organism>
<dbReference type="EMBL" id="NBSK02000009">
    <property type="protein sequence ID" value="KAJ0186255.1"/>
    <property type="molecule type" value="Genomic_DNA"/>
</dbReference>
<evidence type="ECO:0000313" key="8">
    <source>
        <dbReference type="Proteomes" id="UP000235145"/>
    </source>
</evidence>
<sequence>MGGLLPAISQLYPQVEHRLCLRNIYDNMRKNGKQKSFSLLVLNVFDLFDIVCLFNTCRLGSHILLNNLCEAIPYEKDLQCDEIQYRAKWNGTAKYEVYSPWHDQHVVDMTNMSCTCRRRELNEIPCRHAIATIHEMVDSRDKVGELYTYVNKKEAYSYTMDPINGRSIWPESTCPMKLTPPPHHTQPVRAKNKRKRSVDEKYDSQKHKHGASEPEILTIKFVSVKCGKYNNKGHNSRT</sequence>
<feature type="domain" description="SWIM-type" evidence="6">
    <location>
        <begin position="95"/>
        <end position="137"/>
    </location>
</feature>
<proteinExistence type="predicted"/>
<dbReference type="InterPro" id="IPR007527">
    <property type="entry name" value="Znf_SWIM"/>
</dbReference>
<dbReference type="Pfam" id="PF04434">
    <property type="entry name" value="SWIM"/>
    <property type="match status" value="1"/>
</dbReference>
<dbReference type="AlphaFoldDB" id="A0A9R1UFU4"/>
<dbReference type="GO" id="GO:0008270">
    <property type="term" value="F:zinc ion binding"/>
    <property type="evidence" value="ECO:0007669"/>
    <property type="project" value="UniProtKB-KW"/>
</dbReference>
<dbReference type="PROSITE" id="PS50966">
    <property type="entry name" value="ZF_SWIM"/>
    <property type="match status" value="1"/>
</dbReference>
<evidence type="ECO:0000256" key="5">
    <source>
        <dbReference type="SAM" id="MobiDB-lite"/>
    </source>
</evidence>
<evidence type="ECO:0000256" key="3">
    <source>
        <dbReference type="ARBA" id="ARBA00022833"/>
    </source>
</evidence>
<evidence type="ECO:0000256" key="1">
    <source>
        <dbReference type="ARBA" id="ARBA00022723"/>
    </source>
</evidence>
<evidence type="ECO:0000256" key="2">
    <source>
        <dbReference type="ARBA" id="ARBA00022771"/>
    </source>
</evidence>
<dbReference type="PANTHER" id="PTHR31973">
    <property type="entry name" value="POLYPROTEIN, PUTATIVE-RELATED"/>
    <property type="match status" value="1"/>
</dbReference>
<keyword evidence="1" id="KW-0479">Metal-binding</keyword>
<keyword evidence="2 4" id="KW-0863">Zinc-finger</keyword>
<dbReference type="Proteomes" id="UP000235145">
    <property type="component" value="Unassembled WGS sequence"/>
</dbReference>
<evidence type="ECO:0000313" key="7">
    <source>
        <dbReference type="EMBL" id="KAJ0186255.1"/>
    </source>
</evidence>
<keyword evidence="8" id="KW-1185">Reference proteome</keyword>
<protein>
    <recommendedName>
        <fullName evidence="6">SWIM-type domain-containing protein</fullName>
    </recommendedName>
</protein>
<feature type="region of interest" description="Disordered" evidence="5">
    <location>
        <begin position="175"/>
        <end position="214"/>
    </location>
</feature>
<gene>
    <name evidence="7" type="ORF">LSAT_V11C900463140</name>
</gene>
<dbReference type="InterPro" id="IPR006564">
    <property type="entry name" value="Znf_PMZ"/>
</dbReference>
<evidence type="ECO:0000259" key="6">
    <source>
        <dbReference type="PROSITE" id="PS50966"/>
    </source>
</evidence>
<name>A0A9R1UFU4_LACSA</name>
<evidence type="ECO:0000256" key="4">
    <source>
        <dbReference type="PROSITE-ProRule" id="PRU00325"/>
    </source>
</evidence>
<accession>A0A9R1UFU4</accession>
<comment type="caution">
    <text evidence="7">The sequence shown here is derived from an EMBL/GenBank/DDBJ whole genome shotgun (WGS) entry which is preliminary data.</text>
</comment>
<reference evidence="7 8" key="1">
    <citation type="journal article" date="2017" name="Nat. Commun.">
        <title>Genome assembly with in vitro proximity ligation data and whole-genome triplication in lettuce.</title>
        <authorList>
            <person name="Reyes-Chin-Wo S."/>
            <person name="Wang Z."/>
            <person name="Yang X."/>
            <person name="Kozik A."/>
            <person name="Arikit S."/>
            <person name="Song C."/>
            <person name="Xia L."/>
            <person name="Froenicke L."/>
            <person name="Lavelle D.O."/>
            <person name="Truco M.J."/>
            <person name="Xia R."/>
            <person name="Zhu S."/>
            <person name="Xu C."/>
            <person name="Xu H."/>
            <person name="Xu X."/>
            <person name="Cox K."/>
            <person name="Korf I."/>
            <person name="Meyers B.C."/>
            <person name="Michelmore R.W."/>
        </authorList>
    </citation>
    <scope>NUCLEOTIDE SEQUENCE [LARGE SCALE GENOMIC DNA]</scope>
    <source>
        <strain evidence="8">cv. Salinas</strain>
        <tissue evidence="7">Seedlings</tissue>
    </source>
</reference>